<feature type="transmembrane region" description="Helical" evidence="8">
    <location>
        <begin position="26"/>
        <end position="45"/>
    </location>
</feature>
<gene>
    <name evidence="9" type="ORF">FDY93_09190</name>
</gene>
<dbReference type="EMBL" id="VANI01000009">
    <property type="protein sequence ID" value="TLM77751.1"/>
    <property type="molecule type" value="Genomic_DNA"/>
</dbReference>
<evidence type="ECO:0000256" key="8">
    <source>
        <dbReference type="RuleBase" id="RU363064"/>
    </source>
</evidence>
<name>A0ABY2UIJ0_9GAMM</name>
<dbReference type="PANTHER" id="PTHR30330">
    <property type="entry name" value="AGSS FAMILY TRANSPORTER, SODIUM-ALANINE"/>
    <property type="match status" value="1"/>
</dbReference>
<feature type="transmembrane region" description="Helical" evidence="8">
    <location>
        <begin position="222"/>
        <end position="243"/>
    </location>
</feature>
<evidence type="ECO:0000256" key="2">
    <source>
        <dbReference type="ARBA" id="ARBA00009261"/>
    </source>
</evidence>
<dbReference type="PROSITE" id="PS00873">
    <property type="entry name" value="NA_ALANINE_SYMP"/>
    <property type="match status" value="1"/>
</dbReference>
<evidence type="ECO:0000256" key="5">
    <source>
        <dbReference type="ARBA" id="ARBA00022692"/>
    </source>
</evidence>
<dbReference type="NCBIfam" id="TIGR00835">
    <property type="entry name" value="agcS"/>
    <property type="match status" value="1"/>
</dbReference>
<dbReference type="PANTHER" id="PTHR30330:SF1">
    <property type="entry name" value="AMINO-ACID CARRIER PROTEIN ALST"/>
    <property type="match status" value="1"/>
</dbReference>
<accession>A0ABY2UIJ0</accession>
<dbReference type="RefSeq" id="WP_138235428.1">
    <property type="nucleotide sequence ID" value="NZ_CP185860.1"/>
</dbReference>
<evidence type="ECO:0000256" key="7">
    <source>
        <dbReference type="ARBA" id="ARBA00023136"/>
    </source>
</evidence>
<comment type="similarity">
    <text evidence="2 8">Belongs to the alanine or glycine:cation symporter (AGCS) (TC 2.A.25) family.</text>
</comment>
<keyword evidence="5 8" id="KW-0812">Transmembrane</keyword>
<dbReference type="Pfam" id="PF01235">
    <property type="entry name" value="Na_Ala_symp"/>
    <property type="match status" value="1"/>
</dbReference>
<comment type="caution">
    <text evidence="9">The sequence shown here is derived from an EMBL/GenBank/DDBJ whole genome shotgun (WGS) entry which is preliminary data.</text>
</comment>
<evidence type="ECO:0000313" key="10">
    <source>
        <dbReference type="Proteomes" id="UP000306791"/>
    </source>
</evidence>
<dbReference type="InterPro" id="IPR001463">
    <property type="entry name" value="Na/Ala_symport"/>
</dbReference>
<feature type="transmembrane region" description="Helical" evidence="8">
    <location>
        <begin position="395"/>
        <end position="416"/>
    </location>
</feature>
<keyword evidence="8" id="KW-0769">Symport</keyword>
<dbReference type="PRINTS" id="PR00175">
    <property type="entry name" value="NAALASMPORT"/>
</dbReference>
<evidence type="ECO:0000256" key="1">
    <source>
        <dbReference type="ARBA" id="ARBA00004651"/>
    </source>
</evidence>
<sequence length="493" mass="52928">MQALLDGLSSVINVGNHIAWGGIGGIWWLGILIAALLPAGVYFTVRTGFVQIRAFGHMVNVMARSFRKEHDDSVSSFQAFATSAAARVGTGNIAGVAVAITTGGPGAIFWMWMVALVGMATSFIENTLAQTFKERGEVHGTFRGGPAYYIDKGLGKKWKWLSVVYSVFLIFCFGFFFNAVQANAMAEAIHAAWGINPLLIGAAIALVAALVVFGGIQSIGRFAGVVVPVMALCYIAVALYIVAINLTRMPEVFGLIFRSAFGLQEIGAGTFGAVVANGIKRGLFSNEAGMGSSPNVGAAADVKHPVVQGYVQMASVFLDTFMICTATAAIILLSNVELSSATEGVTLTQTALASEVGPWGNSFVAIALLFFAFTSLIANYYYAETNIFYLWHTRTSIFCYRALYLCFILFGAWVAYSGSSDNFALLWNMADMSMGFMASANLLAILLLSGVAIRVFADYETQRRNGIAEPVFDARQHPIHGVEIEVWTPESKP</sequence>
<evidence type="ECO:0000313" key="9">
    <source>
        <dbReference type="EMBL" id="TLM77751.1"/>
    </source>
</evidence>
<keyword evidence="7 8" id="KW-0472">Membrane</keyword>
<keyword evidence="10" id="KW-1185">Reference proteome</keyword>
<feature type="transmembrane region" description="Helical" evidence="8">
    <location>
        <begin position="436"/>
        <end position="457"/>
    </location>
</feature>
<dbReference type="Gene3D" id="1.20.1740.10">
    <property type="entry name" value="Amino acid/polyamine transporter I"/>
    <property type="match status" value="1"/>
</dbReference>
<feature type="transmembrane region" description="Helical" evidence="8">
    <location>
        <begin position="160"/>
        <end position="180"/>
    </location>
</feature>
<keyword evidence="8" id="KW-0997">Cell inner membrane</keyword>
<keyword evidence="3 8" id="KW-0813">Transport</keyword>
<feature type="transmembrane region" description="Helical" evidence="8">
    <location>
        <begin position="192"/>
        <end position="216"/>
    </location>
</feature>
<proteinExistence type="inferred from homology"/>
<comment type="subcellular location">
    <subcellularLocation>
        <location evidence="8">Cell inner membrane</location>
        <topology evidence="8">Multi-pass membrane protein</topology>
    </subcellularLocation>
    <subcellularLocation>
        <location evidence="1">Cell membrane</location>
        <topology evidence="1">Multi-pass membrane protein</topology>
    </subcellularLocation>
</comment>
<dbReference type="Proteomes" id="UP000306791">
    <property type="component" value="Unassembled WGS sequence"/>
</dbReference>
<feature type="transmembrane region" description="Helical" evidence="8">
    <location>
        <begin position="313"/>
        <end position="333"/>
    </location>
</feature>
<keyword evidence="4" id="KW-1003">Cell membrane</keyword>
<evidence type="ECO:0000256" key="6">
    <source>
        <dbReference type="ARBA" id="ARBA00022989"/>
    </source>
</evidence>
<evidence type="ECO:0000256" key="4">
    <source>
        <dbReference type="ARBA" id="ARBA00022475"/>
    </source>
</evidence>
<organism evidence="9 10">
    <name type="scientific">Microbulbifer harenosus</name>
    <dbReference type="NCBI Taxonomy" id="2576840"/>
    <lineage>
        <taxon>Bacteria</taxon>
        <taxon>Pseudomonadati</taxon>
        <taxon>Pseudomonadota</taxon>
        <taxon>Gammaproteobacteria</taxon>
        <taxon>Cellvibrionales</taxon>
        <taxon>Microbulbiferaceae</taxon>
        <taxon>Microbulbifer</taxon>
    </lineage>
</organism>
<protein>
    <submittedName>
        <fullName evidence="9">Alanine:cation symporter family protein</fullName>
    </submittedName>
</protein>
<evidence type="ECO:0000256" key="3">
    <source>
        <dbReference type="ARBA" id="ARBA00022448"/>
    </source>
</evidence>
<feature type="transmembrane region" description="Helical" evidence="8">
    <location>
        <begin position="363"/>
        <end position="383"/>
    </location>
</feature>
<reference evidence="9 10" key="1">
    <citation type="submission" date="2019-05" db="EMBL/GenBank/DDBJ databases">
        <title>Microbulbifer harenosus sp. nov., an alginate-degrading bacterium isolated from coastal sand.</title>
        <authorList>
            <person name="Huang H."/>
            <person name="Mo K."/>
            <person name="Bao S."/>
        </authorList>
    </citation>
    <scope>NUCLEOTIDE SEQUENCE [LARGE SCALE GENOMIC DNA]</scope>
    <source>
        <strain evidence="9 10">HB161719</strain>
    </source>
</reference>
<keyword evidence="6 8" id="KW-1133">Transmembrane helix</keyword>